<protein>
    <submittedName>
        <fullName evidence="1">Uncharacterized protein</fullName>
    </submittedName>
</protein>
<reference evidence="1 2" key="1">
    <citation type="journal article" date="2022" name="Hortic Res">
        <title>A haplotype resolved chromosomal level avocado genome allows analysis of novel avocado genes.</title>
        <authorList>
            <person name="Nath O."/>
            <person name="Fletcher S.J."/>
            <person name="Hayward A."/>
            <person name="Shaw L.M."/>
            <person name="Masouleh A.K."/>
            <person name="Furtado A."/>
            <person name="Henry R.J."/>
            <person name="Mitter N."/>
        </authorList>
    </citation>
    <scope>NUCLEOTIDE SEQUENCE [LARGE SCALE GENOMIC DNA]</scope>
    <source>
        <strain evidence="2">cv. Hass</strain>
    </source>
</reference>
<dbReference type="EMBL" id="CM056820">
    <property type="protein sequence ID" value="KAJ8615212.1"/>
    <property type="molecule type" value="Genomic_DNA"/>
</dbReference>
<keyword evidence="2" id="KW-1185">Reference proteome</keyword>
<evidence type="ECO:0000313" key="2">
    <source>
        <dbReference type="Proteomes" id="UP001234297"/>
    </source>
</evidence>
<sequence>MKVRGAAGWPRHHAPQQAAAARSELAAALQQLAARDGMLLQQLWARSYCQVGQGFASGWRGEGIMGVGIRWENGGR</sequence>
<evidence type="ECO:0000313" key="1">
    <source>
        <dbReference type="EMBL" id="KAJ8615212.1"/>
    </source>
</evidence>
<gene>
    <name evidence="1" type="ORF">MRB53_034584</name>
</gene>
<name>A0ACC2K2P5_PERAE</name>
<dbReference type="Proteomes" id="UP001234297">
    <property type="component" value="Chromosome 12"/>
</dbReference>
<organism evidence="1 2">
    <name type="scientific">Persea americana</name>
    <name type="common">Avocado</name>
    <dbReference type="NCBI Taxonomy" id="3435"/>
    <lineage>
        <taxon>Eukaryota</taxon>
        <taxon>Viridiplantae</taxon>
        <taxon>Streptophyta</taxon>
        <taxon>Embryophyta</taxon>
        <taxon>Tracheophyta</taxon>
        <taxon>Spermatophyta</taxon>
        <taxon>Magnoliopsida</taxon>
        <taxon>Magnoliidae</taxon>
        <taxon>Laurales</taxon>
        <taxon>Lauraceae</taxon>
        <taxon>Persea</taxon>
    </lineage>
</organism>
<comment type="caution">
    <text evidence="1">The sequence shown here is derived from an EMBL/GenBank/DDBJ whole genome shotgun (WGS) entry which is preliminary data.</text>
</comment>
<proteinExistence type="predicted"/>
<accession>A0ACC2K2P5</accession>